<comment type="caution">
    <text evidence="6">The sequence shown here is derived from an EMBL/GenBank/DDBJ whole genome shotgun (WGS) entry which is preliminary data.</text>
</comment>
<comment type="similarity">
    <text evidence="3">Belongs to the HNH nuclease family.</text>
</comment>
<keyword evidence="6" id="KW-0255">Endonuclease</keyword>
<dbReference type="PANTHER" id="PTHR41286">
    <property type="entry name" value="HNH NUCLEASE YAJD-RELATED"/>
    <property type="match status" value="1"/>
</dbReference>
<dbReference type="GO" id="GO:0004519">
    <property type="term" value="F:endonuclease activity"/>
    <property type="evidence" value="ECO:0007669"/>
    <property type="project" value="UniProtKB-KW"/>
</dbReference>
<dbReference type="CDD" id="cd00085">
    <property type="entry name" value="HNHc"/>
    <property type="match status" value="1"/>
</dbReference>
<dbReference type="Pfam" id="PF01844">
    <property type="entry name" value="HNH"/>
    <property type="match status" value="1"/>
</dbReference>
<evidence type="ECO:0000256" key="1">
    <source>
        <dbReference type="ARBA" id="ARBA00022722"/>
    </source>
</evidence>
<keyword evidence="1" id="KW-0540">Nuclease</keyword>
<dbReference type="GO" id="GO:0016787">
    <property type="term" value="F:hydrolase activity"/>
    <property type="evidence" value="ECO:0007669"/>
    <property type="project" value="UniProtKB-KW"/>
</dbReference>
<dbReference type="InterPro" id="IPR003615">
    <property type="entry name" value="HNH_nuc"/>
</dbReference>
<evidence type="ECO:0000256" key="2">
    <source>
        <dbReference type="ARBA" id="ARBA00022801"/>
    </source>
</evidence>
<sequence>MAKYCRQEGCRSLIEKGQYCEDHKRKHKVAKRYYSKNKSFYKTNEWKSVADFIRYRDGYKCTVCGKPVFGRDSQVDHIKPIWLNPNLRLDVNNLRLVCSMCHPKVEYRPLNQNELNLKKNYDPSEYF</sequence>
<dbReference type="GO" id="GO:0008270">
    <property type="term" value="F:zinc ion binding"/>
    <property type="evidence" value="ECO:0007669"/>
    <property type="project" value="InterPro"/>
</dbReference>
<evidence type="ECO:0000313" key="6">
    <source>
        <dbReference type="EMBL" id="PZL74094.1"/>
    </source>
</evidence>
<reference evidence="6 7" key="1">
    <citation type="submission" date="2017-11" db="EMBL/GenBank/DDBJ databases">
        <title>Draft genome sequence of Enterococcus plantarum TRW2 strain isolated from lettuce.</title>
        <authorList>
            <person name="Kim E.B."/>
            <person name="Marco M.L."/>
            <person name="Williams T.R."/>
            <person name="You I.H."/>
        </authorList>
    </citation>
    <scope>NUCLEOTIDE SEQUENCE [LARGE SCALE GENOMIC DNA]</scope>
    <source>
        <strain evidence="6 7">TRW2</strain>
    </source>
</reference>
<evidence type="ECO:0000313" key="7">
    <source>
        <dbReference type="Proteomes" id="UP000249828"/>
    </source>
</evidence>
<dbReference type="Gene3D" id="1.10.30.50">
    <property type="match status" value="1"/>
</dbReference>
<gene>
    <name evidence="6" type="ORF">CI088_07815</name>
</gene>
<protein>
    <recommendedName>
        <fullName evidence="4">Putative HNH nuclease YajD</fullName>
    </recommendedName>
</protein>
<keyword evidence="7" id="KW-1185">Reference proteome</keyword>
<dbReference type="AlphaFoldDB" id="A0A2W3ZJ26"/>
<name>A0A2W3ZJ26_9ENTE</name>
<dbReference type="RefSeq" id="WP_111247776.1">
    <property type="nucleotide sequence ID" value="NZ_PIEU01000057.1"/>
</dbReference>
<dbReference type="Proteomes" id="UP000249828">
    <property type="component" value="Unassembled WGS sequence"/>
</dbReference>
<proteinExistence type="inferred from homology"/>
<dbReference type="SMART" id="SM00507">
    <property type="entry name" value="HNHc"/>
    <property type="match status" value="1"/>
</dbReference>
<keyword evidence="2" id="KW-0378">Hydrolase</keyword>
<feature type="domain" description="HNH nuclease" evidence="5">
    <location>
        <begin position="48"/>
        <end position="103"/>
    </location>
</feature>
<evidence type="ECO:0000256" key="3">
    <source>
        <dbReference type="ARBA" id="ARBA00038412"/>
    </source>
</evidence>
<dbReference type="PANTHER" id="PTHR41286:SF1">
    <property type="entry name" value="HNH NUCLEASE YAJD-RELATED"/>
    <property type="match status" value="1"/>
</dbReference>
<organism evidence="6 7">
    <name type="scientific">Enterococcus plantarum</name>
    <dbReference type="NCBI Taxonomy" id="1077675"/>
    <lineage>
        <taxon>Bacteria</taxon>
        <taxon>Bacillati</taxon>
        <taxon>Bacillota</taxon>
        <taxon>Bacilli</taxon>
        <taxon>Lactobacillales</taxon>
        <taxon>Enterococcaceae</taxon>
        <taxon>Enterococcus</taxon>
    </lineage>
</organism>
<dbReference type="GO" id="GO:0005829">
    <property type="term" value="C:cytosol"/>
    <property type="evidence" value="ECO:0007669"/>
    <property type="project" value="TreeGrafter"/>
</dbReference>
<accession>A0A2W3ZJ26</accession>
<dbReference type="InterPro" id="IPR002711">
    <property type="entry name" value="HNH"/>
</dbReference>
<evidence type="ECO:0000256" key="4">
    <source>
        <dbReference type="ARBA" id="ARBA00040194"/>
    </source>
</evidence>
<dbReference type="GO" id="GO:0003676">
    <property type="term" value="F:nucleic acid binding"/>
    <property type="evidence" value="ECO:0007669"/>
    <property type="project" value="InterPro"/>
</dbReference>
<evidence type="ECO:0000259" key="5">
    <source>
        <dbReference type="SMART" id="SM00507"/>
    </source>
</evidence>
<dbReference type="EMBL" id="PIEU01000057">
    <property type="protein sequence ID" value="PZL74094.1"/>
    <property type="molecule type" value="Genomic_DNA"/>
</dbReference>